<dbReference type="InterPro" id="IPR011330">
    <property type="entry name" value="Glyco_hydro/deAcase_b/a-brl"/>
</dbReference>
<evidence type="ECO:0000313" key="1">
    <source>
        <dbReference type="EMBL" id="SAL77663.1"/>
    </source>
</evidence>
<gene>
    <name evidence="1" type="ORF">AWB68_05251</name>
</gene>
<dbReference type="SUPFAM" id="SSF88713">
    <property type="entry name" value="Glycoside hydrolase/deacetylase"/>
    <property type="match status" value="1"/>
</dbReference>
<evidence type="ECO:0000313" key="2">
    <source>
        <dbReference type="Proteomes" id="UP000054770"/>
    </source>
</evidence>
<accession>A0A158KAB8</accession>
<dbReference type="AlphaFoldDB" id="A0A158KAB8"/>
<dbReference type="Pfam" id="PF10096">
    <property type="entry name" value="DUF2334"/>
    <property type="match status" value="1"/>
</dbReference>
<sequence length="247" mass="27700">MAMVVPKFILRFDDVTPEMAWSRFDPFDELSLEQDLPLLVGVVPNCLDQTLVVEPARAAFWDTVRGWSDRGWSIAQHGYTHQYVTRDPGLLRLGGKSELAGLSYEEQFSKLQAGKQILMEQGVWQPVFMAPSHSFDEATLRALAALDFKYLTDGCGVYPYKFGDLTAVPQLFASPLHFGFGVYSICLHVNTLSEAEVQKIVGFVKKNRSRFISFEEAASVKNPVPGVAMAMRFLTSTPLRAMRRLRG</sequence>
<dbReference type="Proteomes" id="UP000054770">
    <property type="component" value="Unassembled WGS sequence"/>
</dbReference>
<reference evidence="1" key="1">
    <citation type="submission" date="2016-01" db="EMBL/GenBank/DDBJ databases">
        <authorList>
            <person name="Peeters C."/>
        </authorList>
    </citation>
    <scope>NUCLEOTIDE SEQUENCE [LARGE SCALE GENOMIC DNA]</scope>
    <source>
        <strain evidence="1">LMG 22940</strain>
    </source>
</reference>
<dbReference type="InterPro" id="IPR018763">
    <property type="entry name" value="DUF2334"/>
</dbReference>
<dbReference type="EMBL" id="FCON02000073">
    <property type="protein sequence ID" value="SAL77663.1"/>
    <property type="molecule type" value="Genomic_DNA"/>
</dbReference>
<comment type="caution">
    <text evidence="1">The sequence shown here is derived from an EMBL/GenBank/DDBJ whole genome shotgun (WGS) entry which is preliminary data.</text>
</comment>
<dbReference type="GO" id="GO:0005975">
    <property type="term" value="P:carbohydrate metabolic process"/>
    <property type="evidence" value="ECO:0007669"/>
    <property type="project" value="InterPro"/>
</dbReference>
<proteinExistence type="predicted"/>
<keyword evidence="2" id="KW-1185">Reference proteome</keyword>
<name>A0A158KAB8_9BURK</name>
<dbReference type="OrthoDB" id="9792651at2"/>
<dbReference type="Gene3D" id="3.20.20.370">
    <property type="entry name" value="Glycoside hydrolase/deacetylase"/>
    <property type="match status" value="1"/>
</dbReference>
<organism evidence="1 2">
    <name type="scientific">Caballeronia choica</name>
    <dbReference type="NCBI Taxonomy" id="326476"/>
    <lineage>
        <taxon>Bacteria</taxon>
        <taxon>Pseudomonadati</taxon>
        <taxon>Pseudomonadota</taxon>
        <taxon>Betaproteobacteria</taxon>
        <taxon>Burkholderiales</taxon>
        <taxon>Burkholderiaceae</taxon>
        <taxon>Caballeronia</taxon>
    </lineage>
</organism>
<protein>
    <submittedName>
        <fullName evidence="1">Polysaccharide deacetylase</fullName>
    </submittedName>
</protein>